<dbReference type="PIRSF" id="PIRSF000398">
    <property type="entry name" value="M_m6A_EcoRV"/>
    <property type="match status" value="1"/>
</dbReference>
<evidence type="ECO:0000256" key="5">
    <source>
        <dbReference type="ARBA" id="ARBA00022691"/>
    </source>
</evidence>
<dbReference type="PRINTS" id="PR00505">
    <property type="entry name" value="D12N6MTFRASE"/>
</dbReference>
<dbReference type="InterPro" id="IPR029063">
    <property type="entry name" value="SAM-dependent_MTases_sf"/>
</dbReference>
<keyword evidence="4 8" id="KW-0808">Transferase</keyword>
<feature type="binding site" evidence="7">
    <location>
        <position position="197"/>
    </location>
    <ligand>
        <name>S-adenosyl-L-methionine</name>
        <dbReference type="ChEBI" id="CHEBI:59789"/>
    </ligand>
</feature>
<evidence type="ECO:0000256" key="2">
    <source>
        <dbReference type="ARBA" id="ARBA00011900"/>
    </source>
</evidence>
<comment type="similarity">
    <text evidence="1 8">Belongs to the N(4)/N(6)-methyltransferase family.</text>
</comment>
<dbReference type="Gene3D" id="3.40.50.150">
    <property type="entry name" value="Vaccinia Virus protein VP39"/>
    <property type="match status" value="1"/>
</dbReference>
<evidence type="ECO:0000313" key="10">
    <source>
        <dbReference type="Proteomes" id="UP000238650"/>
    </source>
</evidence>
<proteinExistence type="inferred from homology"/>
<feature type="binding site" evidence="7">
    <location>
        <position position="73"/>
    </location>
    <ligand>
        <name>S-adenosyl-L-methionine</name>
        <dbReference type="ChEBI" id="CHEBI:59789"/>
    </ligand>
</feature>
<dbReference type="GO" id="GO:0043565">
    <property type="term" value="F:sequence-specific DNA binding"/>
    <property type="evidence" value="ECO:0007669"/>
    <property type="project" value="TreeGrafter"/>
</dbReference>
<keyword evidence="3 8" id="KW-0489">Methyltransferase</keyword>
<dbReference type="InterPro" id="IPR012327">
    <property type="entry name" value="MeTrfase_D12"/>
</dbReference>
<evidence type="ECO:0000256" key="1">
    <source>
        <dbReference type="ARBA" id="ARBA00006594"/>
    </source>
</evidence>
<feature type="binding site" evidence="7">
    <location>
        <position position="25"/>
    </location>
    <ligand>
        <name>S-adenosyl-L-methionine</name>
        <dbReference type="ChEBI" id="CHEBI:59789"/>
    </ligand>
</feature>
<dbReference type="InterPro" id="IPR012263">
    <property type="entry name" value="M_m6A_EcoRV"/>
</dbReference>
<comment type="catalytic activity">
    <reaction evidence="6 8">
        <text>a 2'-deoxyadenosine in DNA + S-adenosyl-L-methionine = an N(6)-methyl-2'-deoxyadenosine in DNA + S-adenosyl-L-homocysteine + H(+)</text>
        <dbReference type="Rhea" id="RHEA:15197"/>
        <dbReference type="Rhea" id="RHEA-COMP:12418"/>
        <dbReference type="Rhea" id="RHEA-COMP:12419"/>
        <dbReference type="ChEBI" id="CHEBI:15378"/>
        <dbReference type="ChEBI" id="CHEBI:57856"/>
        <dbReference type="ChEBI" id="CHEBI:59789"/>
        <dbReference type="ChEBI" id="CHEBI:90615"/>
        <dbReference type="ChEBI" id="CHEBI:90616"/>
        <dbReference type="EC" id="2.1.1.72"/>
    </reaction>
</comment>
<name>A0A2S9QM07_9MICO</name>
<dbReference type="PROSITE" id="PS00092">
    <property type="entry name" value="N6_MTASE"/>
    <property type="match status" value="1"/>
</dbReference>
<dbReference type="EC" id="2.1.1.72" evidence="2 8"/>
<accession>A0A2S9QM07</accession>
<evidence type="ECO:0000256" key="3">
    <source>
        <dbReference type="ARBA" id="ARBA00022603"/>
    </source>
</evidence>
<evidence type="ECO:0000256" key="6">
    <source>
        <dbReference type="ARBA" id="ARBA00047942"/>
    </source>
</evidence>
<dbReference type="SUPFAM" id="SSF53335">
    <property type="entry name" value="S-adenosyl-L-methionine-dependent methyltransferases"/>
    <property type="match status" value="1"/>
</dbReference>
<organism evidence="9 10">
    <name type="scientific">Leucobacter massiliensis</name>
    <dbReference type="NCBI Taxonomy" id="1686285"/>
    <lineage>
        <taxon>Bacteria</taxon>
        <taxon>Bacillati</taxon>
        <taxon>Actinomycetota</taxon>
        <taxon>Actinomycetes</taxon>
        <taxon>Micrococcales</taxon>
        <taxon>Microbacteriaceae</taxon>
        <taxon>Leucobacter</taxon>
    </lineage>
</organism>
<keyword evidence="5 8" id="KW-0949">S-adenosyl-L-methionine</keyword>
<dbReference type="EMBL" id="MWZD01000018">
    <property type="protein sequence ID" value="PRI10611.1"/>
    <property type="molecule type" value="Genomic_DNA"/>
</dbReference>
<keyword evidence="10" id="KW-1185">Reference proteome</keyword>
<sequence>MTSSSSAAAADVAANSKATKPFVRWAGGKTRLLPKILPHVPERFENYFEPFLGGGAMFFAVQDRITGRAQLADLNEHLVAAWIAMRDHQLELRPLLEWYRERDSKEFYYEVRASVPEGLVPRAARFLYLNGVSWNHLWRENSKTGAMNVPWGDRVFKSFDDETFQRLERSLQLADVHAADFREVLRNAKAGDFVYLDPPYLPVFTKSDVEKEPTSKFNKYTAKVFGESDLRELAQLCGDLTSRGVKWVMSNRDTPGVRELFPDADIIGFTTRRSVAAQSRRKVEAGHSPEAIVIGR</sequence>
<dbReference type="GO" id="GO:0009307">
    <property type="term" value="P:DNA restriction-modification system"/>
    <property type="evidence" value="ECO:0007669"/>
    <property type="project" value="InterPro"/>
</dbReference>
<protein>
    <recommendedName>
        <fullName evidence="2 8">Site-specific DNA-methyltransferase (adenine-specific)</fullName>
        <ecNumber evidence="2 8">2.1.1.72</ecNumber>
    </recommendedName>
</protein>
<dbReference type="Proteomes" id="UP000238650">
    <property type="component" value="Unassembled WGS sequence"/>
</dbReference>
<dbReference type="GO" id="GO:0032259">
    <property type="term" value="P:methylation"/>
    <property type="evidence" value="ECO:0007669"/>
    <property type="project" value="UniProtKB-KW"/>
</dbReference>
<dbReference type="PANTHER" id="PTHR30481:SF3">
    <property type="entry name" value="DNA ADENINE METHYLASE"/>
    <property type="match status" value="1"/>
</dbReference>
<dbReference type="RefSeq" id="WP_105805961.1">
    <property type="nucleotide sequence ID" value="NZ_MWZD01000018.1"/>
</dbReference>
<gene>
    <name evidence="9" type="ORF">B4915_10870</name>
</gene>
<evidence type="ECO:0000256" key="7">
    <source>
        <dbReference type="PIRSR" id="PIRSR000398-1"/>
    </source>
</evidence>
<dbReference type="AlphaFoldDB" id="A0A2S9QM07"/>
<dbReference type="GO" id="GO:0006298">
    <property type="term" value="P:mismatch repair"/>
    <property type="evidence" value="ECO:0007669"/>
    <property type="project" value="TreeGrafter"/>
</dbReference>
<reference evidence="9 10" key="1">
    <citation type="journal article" date="2017" name="New Microbes New Infect">
        <title>Genome sequence of 'Leucobacter massiliensis' sp. nov. isolated from human pharynx after travel to the 2014 Hajj.</title>
        <authorList>
            <person name="Leangapichart T."/>
            <person name="Gautret P."/>
            <person name="Nguyen T.T."/>
            <person name="Armstrong N."/>
            <person name="Rolain J.M."/>
        </authorList>
    </citation>
    <scope>NUCLEOTIDE SEQUENCE [LARGE SCALE GENOMIC DNA]</scope>
    <source>
        <strain evidence="9 10">122RC15</strain>
    </source>
</reference>
<comment type="caution">
    <text evidence="9">The sequence shown here is derived from an EMBL/GenBank/DDBJ whole genome shotgun (WGS) entry which is preliminary data.</text>
</comment>
<feature type="binding site" evidence="7">
    <location>
        <position position="29"/>
    </location>
    <ligand>
        <name>S-adenosyl-L-methionine</name>
        <dbReference type="ChEBI" id="CHEBI:59789"/>
    </ligand>
</feature>
<dbReference type="GO" id="GO:0009007">
    <property type="term" value="F:site-specific DNA-methyltransferase (adenine-specific) activity"/>
    <property type="evidence" value="ECO:0007669"/>
    <property type="project" value="UniProtKB-UniRule"/>
</dbReference>
<dbReference type="PANTHER" id="PTHR30481">
    <property type="entry name" value="DNA ADENINE METHYLASE"/>
    <property type="match status" value="1"/>
</dbReference>
<dbReference type="InterPro" id="IPR023095">
    <property type="entry name" value="Ade_MeTrfase_dom_2"/>
</dbReference>
<dbReference type="InterPro" id="IPR002052">
    <property type="entry name" value="DNA_methylase_N6_adenine_CS"/>
</dbReference>
<dbReference type="GO" id="GO:1904047">
    <property type="term" value="F:S-adenosyl-L-methionine binding"/>
    <property type="evidence" value="ECO:0007669"/>
    <property type="project" value="TreeGrafter"/>
</dbReference>
<evidence type="ECO:0000313" key="9">
    <source>
        <dbReference type="EMBL" id="PRI10611.1"/>
    </source>
</evidence>
<evidence type="ECO:0000256" key="4">
    <source>
        <dbReference type="ARBA" id="ARBA00022679"/>
    </source>
</evidence>
<dbReference type="OrthoDB" id="9805629at2"/>
<evidence type="ECO:0000256" key="8">
    <source>
        <dbReference type="RuleBase" id="RU361257"/>
    </source>
</evidence>
<dbReference type="Pfam" id="PF02086">
    <property type="entry name" value="MethyltransfD12"/>
    <property type="match status" value="1"/>
</dbReference>
<dbReference type="Gene3D" id="1.10.1020.10">
    <property type="entry name" value="Adenine-specific Methyltransferase, Domain 2"/>
    <property type="match status" value="1"/>
</dbReference>
<dbReference type="NCBIfam" id="TIGR00571">
    <property type="entry name" value="dam"/>
    <property type="match status" value="1"/>
</dbReference>